<evidence type="ECO:0000256" key="10">
    <source>
        <dbReference type="SAM" id="Phobius"/>
    </source>
</evidence>
<dbReference type="GO" id="GO:0016255">
    <property type="term" value="P:attachment of GPI anchor to protein"/>
    <property type="evidence" value="ECO:0007669"/>
    <property type="project" value="InterPro"/>
</dbReference>
<keyword evidence="12" id="KW-1185">Reference proteome</keyword>
<keyword evidence="9" id="KW-0325">Glycoprotein</keyword>
<dbReference type="AlphaFoldDB" id="A0A0C3KP28"/>
<evidence type="ECO:0000256" key="6">
    <source>
        <dbReference type="ARBA" id="ARBA00022824"/>
    </source>
</evidence>
<evidence type="ECO:0000256" key="2">
    <source>
        <dbReference type="ARBA" id="ARBA00004687"/>
    </source>
</evidence>
<protein>
    <recommendedName>
        <fullName evidence="13">GPI transamidase component PIG-S</fullName>
    </recommendedName>
</protein>
<comment type="pathway">
    <text evidence="2">Glycolipid biosynthesis; glycosylphosphatidylinositol-anchor biosynthesis.</text>
</comment>
<evidence type="ECO:0000256" key="4">
    <source>
        <dbReference type="ARBA" id="ARBA00022502"/>
    </source>
</evidence>
<sequence length="330" mass="36667">RVTQYAPRYRLAFSLLNEDASLGGGATGWDIEEALARYIEPTLRQLSQLHNFTIESQVQYHAPLAFEPQQVADGFRVGDEDLKVFVNSAEWTLASSSSNDPILHFVLFIPAANRSPLHVSDSQGKASHSNAFVLPQWGGIVVYNAPSLASAASHLDVQTLHSTFRNFDAQLRSLLGVPPLPTDLRHRSSTGITRWQLDSLLRYRALENVRESIDTLQSILKLVDRIKGMPVGEAVRSDFNAALDALNNIYLTYDYTSSKATLSASARALVSSSKAFFNPNMVAMLYFPVEHKYAVYTPLFAPIAVPLLVSLIRELRDFVKRRSGSKIKSE</sequence>
<dbReference type="PANTHER" id="PTHR21072:SF13">
    <property type="entry name" value="GPI TRANSAMIDASE COMPONENT PIG-S"/>
    <property type="match status" value="1"/>
</dbReference>
<gene>
    <name evidence="11" type="ORF">M407DRAFT_78419</name>
</gene>
<evidence type="ECO:0000256" key="9">
    <source>
        <dbReference type="ARBA" id="ARBA00023180"/>
    </source>
</evidence>
<keyword evidence="6" id="KW-0256">Endoplasmic reticulum</keyword>
<dbReference type="InterPro" id="IPR019540">
    <property type="entry name" value="PtdIno-glycan_biosynth_class_S"/>
</dbReference>
<reference evidence="12" key="2">
    <citation type="submission" date="2015-01" db="EMBL/GenBank/DDBJ databases">
        <title>Evolutionary Origins and Diversification of the Mycorrhizal Mutualists.</title>
        <authorList>
            <consortium name="DOE Joint Genome Institute"/>
            <consortium name="Mycorrhizal Genomics Consortium"/>
            <person name="Kohler A."/>
            <person name="Kuo A."/>
            <person name="Nagy L.G."/>
            <person name="Floudas D."/>
            <person name="Copeland A."/>
            <person name="Barry K.W."/>
            <person name="Cichocki N."/>
            <person name="Veneault-Fourrey C."/>
            <person name="LaButti K."/>
            <person name="Lindquist E.A."/>
            <person name="Lipzen A."/>
            <person name="Lundell T."/>
            <person name="Morin E."/>
            <person name="Murat C."/>
            <person name="Riley R."/>
            <person name="Ohm R."/>
            <person name="Sun H."/>
            <person name="Tunlid A."/>
            <person name="Henrissat B."/>
            <person name="Grigoriev I.V."/>
            <person name="Hibbett D.S."/>
            <person name="Martin F."/>
        </authorList>
    </citation>
    <scope>NUCLEOTIDE SEQUENCE [LARGE SCALE GENOMIC DNA]</scope>
    <source>
        <strain evidence="12">MUT 4182</strain>
    </source>
</reference>
<proteinExistence type="inferred from homology"/>
<keyword evidence="5 10" id="KW-0812">Transmembrane</keyword>
<evidence type="ECO:0000256" key="1">
    <source>
        <dbReference type="ARBA" id="ARBA00004477"/>
    </source>
</evidence>
<name>A0A0C3KP28_9AGAM</name>
<evidence type="ECO:0000256" key="5">
    <source>
        <dbReference type="ARBA" id="ARBA00022692"/>
    </source>
</evidence>
<organism evidence="11 12">
    <name type="scientific">Tulasnella calospora MUT 4182</name>
    <dbReference type="NCBI Taxonomy" id="1051891"/>
    <lineage>
        <taxon>Eukaryota</taxon>
        <taxon>Fungi</taxon>
        <taxon>Dikarya</taxon>
        <taxon>Basidiomycota</taxon>
        <taxon>Agaricomycotina</taxon>
        <taxon>Agaricomycetes</taxon>
        <taxon>Cantharellales</taxon>
        <taxon>Tulasnellaceae</taxon>
        <taxon>Tulasnella</taxon>
    </lineage>
</organism>
<dbReference type="OrthoDB" id="28748at2759"/>
<comment type="similarity">
    <text evidence="3">Belongs to the PIGS family.</text>
</comment>
<dbReference type="Pfam" id="PF10510">
    <property type="entry name" value="PIG-S"/>
    <property type="match status" value="1"/>
</dbReference>
<dbReference type="UniPathway" id="UPA00196"/>
<keyword evidence="8 10" id="KW-0472">Membrane</keyword>
<reference evidence="11 12" key="1">
    <citation type="submission" date="2014-04" db="EMBL/GenBank/DDBJ databases">
        <authorList>
            <consortium name="DOE Joint Genome Institute"/>
            <person name="Kuo A."/>
            <person name="Girlanda M."/>
            <person name="Perotto S."/>
            <person name="Kohler A."/>
            <person name="Nagy L.G."/>
            <person name="Floudas D."/>
            <person name="Copeland A."/>
            <person name="Barry K.W."/>
            <person name="Cichocki N."/>
            <person name="Veneault-Fourrey C."/>
            <person name="LaButti K."/>
            <person name="Lindquist E.A."/>
            <person name="Lipzen A."/>
            <person name="Lundell T."/>
            <person name="Morin E."/>
            <person name="Murat C."/>
            <person name="Sun H."/>
            <person name="Tunlid A."/>
            <person name="Henrissat B."/>
            <person name="Grigoriev I.V."/>
            <person name="Hibbett D.S."/>
            <person name="Martin F."/>
            <person name="Nordberg H.P."/>
            <person name="Cantor M.N."/>
            <person name="Hua S.X."/>
        </authorList>
    </citation>
    <scope>NUCLEOTIDE SEQUENCE [LARGE SCALE GENOMIC DNA]</scope>
    <source>
        <strain evidence="11 12">MUT 4182</strain>
    </source>
</reference>
<evidence type="ECO:0000313" key="11">
    <source>
        <dbReference type="EMBL" id="KIO23158.1"/>
    </source>
</evidence>
<evidence type="ECO:0000256" key="3">
    <source>
        <dbReference type="ARBA" id="ARBA00005316"/>
    </source>
</evidence>
<evidence type="ECO:0000313" key="12">
    <source>
        <dbReference type="Proteomes" id="UP000054248"/>
    </source>
</evidence>
<dbReference type="GO" id="GO:0006506">
    <property type="term" value="P:GPI anchor biosynthetic process"/>
    <property type="evidence" value="ECO:0007669"/>
    <property type="project" value="UniProtKB-UniPathway"/>
</dbReference>
<dbReference type="PANTHER" id="PTHR21072">
    <property type="entry name" value="GPI TRANSAMIDASE COMPONENT PIG-S"/>
    <property type="match status" value="1"/>
</dbReference>
<feature type="transmembrane region" description="Helical" evidence="10">
    <location>
        <begin position="293"/>
        <end position="312"/>
    </location>
</feature>
<comment type="subcellular location">
    <subcellularLocation>
        <location evidence="1">Endoplasmic reticulum membrane</location>
        <topology evidence="1">Multi-pass membrane protein</topology>
    </subcellularLocation>
</comment>
<evidence type="ECO:0000256" key="8">
    <source>
        <dbReference type="ARBA" id="ARBA00023136"/>
    </source>
</evidence>
<dbReference type="HOGENOM" id="CLU_010026_3_1_1"/>
<dbReference type="EMBL" id="KN823091">
    <property type="protein sequence ID" value="KIO23158.1"/>
    <property type="molecule type" value="Genomic_DNA"/>
</dbReference>
<dbReference type="GO" id="GO:0042765">
    <property type="term" value="C:GPI-anchor transamidase complex"/>
    <property type="evidence" value="ECO:0007669"/>
    <property type="project" value="InterPro"/>
</dbReference>
<evidence type="ECO:0000256" key="7">
    <source>
        <dbReference type="ARBA" id="ARBA00022989"/>
    </source>
</evidence>
<keyword evidence="4" id="KW-0337">GPI-anchor biosynthesis</keyword>
<dbReference type="STRING" id="1051891.A0A0C3KP28"/>
<feature type="non-terminal residue" evidence="11">
    <location>
        <position position="1"/>
    </location>
</feature>
<accession>A0A0C3KP28</accession>
<dbReference type="Proteomes" id="UP000054248">
    <property type="component" value="Unassembled WGS sequence"/>
</dbReference>
<evidence type="ECO:0008006" key="13">
    <source>
        <dbReference type="Google" id="ProtNLM"/>
    </source>
</evidence>
<keyword evidence="7 10" id="KW-1133">Transmembrane helix</keyword>